<feature type="compositionally biased region" description="Polar residues" evidence="1">
    <location>
        <begin position="152"/>
        <end position="166"/>
    </location>
</feature>
<dbReference type="AlphaFoldDB" id="A0A834V6J9"/>
<dbReference type="Proteomes" id="UP000662637">
    <property type="component" value="Unassembled WGS sequence"/>
</dbReference>
<protein>
    <submittedName>
        <fullName evidence="2">Uncharacterized protein</fullName>
    </submittedName>
</protein>
<evidence type="ECO:0000256" key="1">
    <source>
        <dbReference type="SAM" id="MobiDB-lite"/>
    </source>
</evidence>
<accession>A0A834V6J9</accession>
<comment type="caution">
    <text evidence="2">The sequence shown here is derived from an EMBL/GenBank/DDBJ whole genome shotgun (WGS) entry which is preliminary data.</text>
</comment>
<name>A0A834V6J9_MARMO</name>
<sequence>MALAPALLRRTPTTAPNPCRGTPGLRRSRRARPWSRRVRSAPTGRTWAESRAGNAPSGGPSRETRRPELSGDPAPKRNPRLLSNRSLRRRLALRYPEQVECSSRLLLRQPRVAPTSRPAAAPRLVEFLLLALPATLWLCRLPNAHLLHRKPGSSTPDMTSALTDRTSGAMGTYTYTSRPRVLPCQRRRYRDNLLQP</sequence>
<reference evidence="2" key="1">
    <citation type="submission" date="2020-08" db="EMBL/GenBank/DDBJ databases">
        <authorList>
            <person name="Shumante A."/>
            <person name="Zimin A.V."/>
            <person name="Puiu D."/>
            <person name="Salzberg S.L."/>
        </authorList>
    </citation>
    <scope>NUCLEOTIDE SEQUENCE</scope>
    <source>
        <strain evidence="2">WC2-LM</strain>
        <tissue evidence="2">Liver</tissue>
    </source>
</reference>
<gene>
    <name evidence="2" type="ORF">GHT09_004904</name>
</gene>
<dbReference type="EMBL" id="WJEC01000347">
    <property type="protein sequence ID" value="KAF7483629.1"/>
    <property type="molecule type" value="Genomic_DNA"/>
</dbReference>
<feature type="region of interest" description="Disordered" evidence="1">
    <location>
        <begin position="151"/>
        <end position="174"/>
    </location>
</feature>
<evidence type="ECO:0000313" key="2">
    <source>
        <dbReference type="EMBL" id="KAF7483629.1"/>
    </source>
</evidence>
<organism evidence="2 3">
    <name type="scientific">Marmota monax</name>
    <name type="common">Woodchuck</name>
    <dbReference type="NCBI Taxonomy" id="9995"/>
    <lineage>
        <taxon>Eukaryota</taxon>
        <taxon>Metazoa</taxon>
        <taxon>Chordata</taxon>
        <taxon>Craniata</taxon>
        <taxon>Vertebrata</taxon>
        <taxon>Euteleostomi</taxon>
        <taxon>Mammalia</taxon>
        <taxon>Eutheria</taxon>
        <taxon>Euarchontoglires</taxon>
        <taxon>Glires</taxon>
        <taxon>Rodentia</taxon>
        <taxon>Sciuromorpha</taxon>
        <taxon>Sciuridae</taxon>
        <taxon>Xerinae</taxon>
        <taxon>Marmotini</taxon>
        <taxon>Marmota</taxon>
    </lineage>
</organism>
<proteinExistence type="predicted"/>
<evidence type="ECO:0000313" key="3">
    <source>
        <dbReference type="Proteomes" id="UP000662637"/>
    </source>
</evidence>
<feature type="compositionally biased region" description="Basic residues" evidence="1">
    <location>
        <begin position="26"/>
        <end position="39"/>
    </location>
</feature>
<feature type="region of interest" description="Disordered" evidence="1">
    <location>
        <begin position="1"/>
        <end position="85"/>
    </location>
</feature>